<feature type="region of interest" description="Disordered" evidence="1">
    <location>
        <begin position="103"/>
        <end position="125"/>
    </location>
</feature>
<keyword evidence="3" id="KW-1185">Reference proteome</keyword>
<evidence type="ECO:0000313" key="3">
    <source>
        <dbReference type="Proteomes" id="UP000649753"/>
    </source>
</evidence>
<feature type="compositionally biased region" description="Basic and acidic residues" evidence="1">
    <location>
        <begin position="105"/>
        <end position="125"/>
    </location>
</feature>
<reference evidence="2" key="1">
    <citation type="submission" date="2020-10" db="EMBL/GenBank/DDBJ databases">
        <title>Sequencing the genomes of 1000 actinobacteria strains.</title>
        <authorList>
            <person name="Klenk H.-P."/>
        </authorList>
    </citation>
    <scope>NUCLEOTIDE SEQUENCE</scope>
    <source>
        <strain evidence="2">DSM 46832</strain>
    </source>
</reference>
<dbReference type="Proteomes" id="UP000649753">
    <property type="component" value="Unassembled WGS sequence"/>
</dbReference>
<proteinExistence type="predicted"/>
<dbReference type="RefSeq" id="WP_192769741.1">
    <property type="nucleotide sequence ID" value="NZ_JADBEB010000001.1"/>
</dbReference>
<dbReference type="AlphaFoldDB" id="A0A927RA61"/>
<protein>
    <submittedName>
        <fullName evidence="2">Uncharacterized protein</fullName>
    </submittedName>
</protein>
<accession>A0A927RA61</accession>
<name>A0A927RA61_9ACTN</name>
<comment type="caution">
    <text evidence="2">The sequence shown here is derived from an EMBL/GenBank/DDBJ whole genome shotgun (WGS) entry which is preliminary data.</text>
</comment>
<sequence length="125" mass="13721">MEPIAVAAGTSLVGAMASDGWPVARAEVVAFWRRARADEADTVADDLAELRAEVLAARQADDPDLERALAGIWQRRFQELLRPDPGLSGELRSILEQHLAPTLAPDERAEVAATVSDEKERHDRR</sequence>
<organism evidence="2 3">
    <name type="scientific">Plantactinospora soyae</name>
    <dbReference type="NCBI Taxonomy" id="1544732"/>
    <lineage>
        <taxon>Bacteria</taxon>
        <taxon>Bacillati</taxon>
        <taxon>Actinomycetota</taxon>
        <taxon>Actinomycetes</taxon>
        <taxon>Micromonosporales</taxon>
        <taxon>Micromonosporaceae</taxon>
        <taxon>Plantactinospora</taxon>
    </lineage>
</organism>
<evidence type="ECO:0000256" key="1">
    <source>
        <dbReference type="SAM" id="MobiDB-lite"/>
    </source>
</evidence>
<gene>
    <name evidence="2" type="ORF">H4W31_006094</name>
</gene>
<evidence type="ECO:0000313" key="2">
    <source>
        <dbReference type="EMBL" id="MBE1490456.1"/>
    </source>
</evidence>
<dbReference type="EMBL" id="JADBEB010000001">
    <property type="protein sequence ID" value="MBE1490456.1"/>
    <property type="molecule type" value="Genomic_DNA"/>
</dbReference>